<feature type="binding site" evidence="10">
    <location>
        <position position="220"/>
    </location>
    <ligand>
        <name>Mn(2+)</name>
        <dbReference type="ChEBI" id="CHEBI:29035"/>
    </ligand>
</feature>
<dbReference type="Proteomes" id="UP001242480">
    <property type="component" value="Unassembled WGS sequence"/>
</dbReference>
<dbReference type="PANTHER" id="PTHR34353">
    <property type="entry name" value="CRISPR-ASSOCIATED ENDONUCLEASE CAS1 1"/>
    <property type="match status" value="1"/>
</dbReference>
<dbReference type="NCBIfam" id="TIGR00287">
    <property type="entry name" value="cas1"/>
    <property type="match status" value="1"/>
</dbReference>
<protein>
    <recommendedName>
        <fullName evidence="10">CRISPR-associated endonuclease Cas1</fullName>
        <ecNumber evidence="10">3.1.-.-</ecNumber>
    </recommendedName>
</protein>
<gene>
    <name evidence="10" type="primary">cas1</name>
    <name evidence="11" type="ORF">QO011_000674</name>
</gene>
<keyword evidence="3 10" id="KW-0255">Endonuclease</keyword>
<comment type="subunit">
    <text evidence="9 10">Homodimer, forms a heterotetramer with a Cas2 homodimer.</text>
</comment>
<evidence type="ECO:0000256" key="4">
    <source>
        <dbReference type="ARBA" id="ARBA00022801"/>
    </source>
</evidence>
<dbReference type="InterPro" id="IPR019855">
    <property type="entry name" value="CRISPR-assoc_Cas1_NMENI"/>
</dbReference>
<evidence type="ECO:0000256" key="10">
    <source>
        <dbReference type="HAMAP-Rule" id="MF_01470"/>
    </source>
</evidence>
<dbReference type="NCBIfam" id="TIGR03639">
    <property type="entry name" value="cas1_NMENI"/>
    <property type="match status" value="1"/>
</dbReference>
<comment type="cofactor">
    <cofactor evidence="10">
        <name>Mg(2+)</name>
        <dbReference type="ChEBI" id="CHEBI:18420"/>
    </cofactor>
    <cofactor evidence="10">
        <name>Mn(2+)</name>
        <dbReference type="ChEBI" id="CHEBI:29035"/>
    </cofactor>
</comment>
<dbReference type="PANTHER" id="PTHR34353:SF2">
    <property type="entry name" value="CRISPR-ASSOCIATED ENDONUCLEASE CAS1 1"/>
    <property type="match status" value="1"/>
</dbReference>
<evidence type="ECO:0000256" key="1">
    <source>
        <dbReference type="ARBA" id="ARBA00022722"/>
    </source>
</evidence>
<dbReference type="InterPro" id="IPR002729">
    <property type="entry name" value="CRISPR-assoc_Cas1"/>
</dbReference>
<evidence type="ECO:0000256" key="3">
    <source>
        <dbReference type="ARBA" id="ARBA00022759"/>
    </source>
</evidence>
<evidence type="ECO:0000256" key="8">
    <source>
        <dbReference type="ARBA" id="ARBA00023211"/>
    </source>
</evidence>
<feature type="binding site" evidence="10">
    <location>
        <position position="205"/>
    </location>
    <ligand>
        <name>Mn(2+)</name>
        <dbReference type="ChEBI" id="CHEBI:29035"/>
    </ligand>
</feature>
<organism evidence="11 12">
    <name type="scientific">Labrys wisconsinensis</name>
    <dbReference type="NCBI Taxonomy" id="425677"/>
    <lineage>
        <taxon>Bacteria</taxon>
        <taxon>Pseudomonadati</taxon>
        <taxon>Pseudomonadota</taxon>
        <taxon>Alphaproteobacteria</taxon>
        <taxon>Hyphomicrobiales</taxon>
        <taxon>Xanthobacteraceae</taxon>
        <taxon>Labrys</taxon>
    </lineage>
</organism>
<evidence type="ECO:0000313" key="11">
    <source>
        <dbReference type="EMBL" id="MDQ0467679.1"/>
    </source>
</evidence>
<feature type="binding site" evidence="10">
    <location>
        <position position="148"/>
    </location>
    <ligand>
        <name>Mn(2+)</name>
        <dbReference type="ChEBI" id="CHEBI:29035"/>
    </ligand>
</feature>
<evidence type="ECO:0000256" key="5">
    <source>
        <dbReference type="ARBA" id="ARBA00022842"/>
    </source>
</evidence>
<dbReference type="InterPro" id="IPR042206">
    <property type="entry name" value="CRISPR-assoc_Cas1_C"/>
</dbReference>
<keyword evidence="8 10" id="KW-0464">Manganese</keyword>
<keyword evidence="1 10" id="KW-0540">Nuclease</keyword>
<dbReference type="Gene3D" id="1.20.120.920">
    <property type="entry name" value="CRISPR-associated endonuclease Cas1, C-terminal domain"/>
    <property type="match status" value="1"/>
</dbReference>
<evidence type="ECO:0000256" key="6">
    <source>
        <dbReference type="ARBA" id="ARBA00023118"/>
    </source>
</evidence>
<dbReference type="RefSeq" id="WP_307267647.1">
    <property type="nucleotide sequence ID" value="NZ_JAUSVX010000001.1"/>
</dbReference>
<keyword evidence="4 10" id="KW-0378">Hydrolase</keyword>
<dbReference type="EMBL" id="JAUSVX010000001">
    <property type="protein sequence ID" value="MDQ0467679.1"/>
    <property type="molecule type" value="Genomic_DNA"/>
</dbReference>
<dbReference type="InterPro" id="IPR042211">
    <property type="entry name" value="CRISPR-assoc_Cas1_N"/>
</dbReference>
<sequence>MLGRIVEIEGEGRRLSLERGFLTVSGPDGPLGRVPLDDIEAVILSNPAASFTTQVVAALARRGAPFVVCGNDFNPAAYLLPVDGHHAQGDRVEAQAEASLPTRKRLWADLVRAKILAQAAALERAGANPVPLRALAERVRSGDPGNIEAQAAQRYFPSLFGRGFHRYRDGGGCNGLLNYGYTVLRAATARAIVGAGLHPSLSLQHRSKGNALRLADDLMEPFRPAVDLLARDLTLEGREAVDTAAKRRLAEILHADYETEEGAAPLSNVLGRLTVSLAQVFVGERRKLVLPRSPLPLPAGAARADGTV</sequence>
<evidence type="ECO:0000256" key="2">
    <source>
        <dbReference type="ARBA" id="ARBA00022723"/>
    </source>
</evidence>
<name>A0ABU0J085_9HYPH</name>
<dbReference type="HAMAP" id="MF_01470">
    <property type="entry name" value="Cas1"/>
    <property type="match status" value="1"/>
</dbReference>
<comment type="function">
    <text evidence="10">CRISPR (clustered regularly interspaced short palindromic repeat), is an adaptive immune system that provides protection against mobile genetic elements (viruses, transposable elements and conjugative plasmids). CRISPR clusters contain spacers, sequences complementary to antecedent mobile elements, and target invading nucleic acids. CRISPR clusters are transcribed and processed into CRISPR RNA (crRNA). Acts as a dsDNA endonuclease. Involved in the integration of spacer DNA into the CRISPR cassette.</text>
</comment>
<reference evidence="11 12" key="1">
    <citation type="submission" date="2023-07" db="EMBL/GenBank/DDBJ databases">
        <title>Genomic Encyclopedia of Type Strains, Phase IV (KMG-IV): sequencing the most valuable type-strain genomes for metagenomic binning, comparative biology and taxonomic classification.</title>
        <authorList>
            <person name="Goeker M."/>
        </authorList>
    </citation>
    <scope>NUCLEOTIDE SEQUENCE [LARGE SCALE GENOMIC DNA]</scope>
    <source>
        <strain evidence="11 12">DSM 19619</strain>
    </source>
</reference>
<keyword evidence="7 10" id="KW-0238">DNA-binding</keyword>
<keyword evidence="2 10" id="KW-0479">Metal-binding</keyword>
<dbReference type="InterPro" id="IPR050646">
    <property type="entry name" value="Cas1"/>
</dbReference>
<comment type="similarity">
    <text evidence="10">Belongs to the CRISPR-associated endonuclease Cas1 family.</text>
</comment>
<proteinExistence type="inferred from homology"/>
<dbReference type="Gene3D" id="3.100.10.20">
    <property type="entry name" value="CRISPR-associated endonuclease Cas1, N-terminal domain"/>
    <property type="match status" value="1"/>
</dbReference>
<evidence type="ECO:0000313" key="12">
    <source>
        <dbReference type="Proteomes" id="UP001242480"/>
    </source>
</evidence>
<dbReference type="Pfam" id="PF01867">
    <property type="entry name" value="Cas_Cas1"/>
    <property type="match status" value="1"/>
</dbReference>
<keyword evidence="12" id="KW-1185">Reference proteome</keyword>
<accession>A0ABU0J085</accession>
<keyword evidence="5 10" id="KW-0460">Magnesium</keyword>
<keyword evidence="6 10" id="KW-0051">Antiviral defense</keyword>
<dbReference type="EC" id="3.1.-.-" evidence="10"/>
<comment type="caution">
    <text evidence="11">The sequence shown here is derived from an EMBL/GenBank/DDBJ whole genome shotgun (WGS) entry which is preliminary data.</text>
</comment>
<evidence type="ECO:0000256" key="9">
    <source>
        <dbReference type="ARBA" id="ARBA00038592"/>
    </source>
</evidence>
<evidence type="ECO:0000256" key="7">
    <source>
        <dbReference type="ARBA" id="ARBA00023125"/>
    </source>
</evidence>